<dbReference type="AlphaFoldDB" id="K1RV40"/>
<reference evidence="1" key="1">
    <citation type="journal article" date="2013" name="Environ. Microbiol.">
        <title>Microbiota from the distal guts of lean and obese adolescents exhibit partial functional redundancy besides clear differences in community structure.</title>
        <authorList>
            <person name="Ferrer M."/>
            <person name="Ruiz A."/>
            <person name="Lanza F."/>
            <person name="Haange S.B."/>
            <person name="Oberbach A."/>
            <person name="Till H."/>
            <person name="Bargiela R."/>
            <person name="Campoy C."/>
            <person name="Segura M.T."/>
            <person name="Richter M."/>
            <person name="von Bergen M."/>
            <person name="Seifert J."/>
            <person name="Suarez A."/>
        </authorList>
    </citation>
    <scope>NUCLEOTIDE SEQUENCE</scope>
</reference>
<organism evidence="1">
    <name type="scientific">human gut metagenome</name>
    <dbReference type="NCBI Taxonomy" id="408170"/>
    <lineage>
        <taxon>unclassified sequences</taxon>
        <taxon>metagenomes</taxon>
        <taxon>organismal metagenomes</taxon>
    </lineage>
</organism>
<comment type="caution">
    <text evidence="1">The sequence shown here is derived from an EMBL/GenBank/DDBJ whole genome shotgun (WGS) entry which is preliminary data.</text>
</comment>
<evidence type="ECO:0000313" key="1">
    <source>
        <dbReference type="EMBL" id="EKC47164.1"/>
    </source>
</evidence>
<accession>K1RV40</accession>
<sequence length="329" mass="36021">MDGMSEANDYLRVMVRNPKGTVNTESDTFEISYKDISIKEATMKDVKSVKLSADYLSETSRLNLYVEVEMESGKTLLARYENTCSEAKLPELNNQYELNGEALTIGSVLKWSNATTGATTYYFYNEADVTEPQDGLNGLTVTLAAEATETTFDLSTVDPAQVSVKYGAFQNTENTTGSLTIEARNNVLTLAIDAEEGDNHLRAAYSGAFTFGFESQNYIKVTKGETPEEAALAKVFVYKSKTNELTFGMVDAETPADLMKGTFAVSVNLSDSQLKDGTVDLSQLVLGQPAAQIRLFDYTLYQTWDNAKIGEGVTGTITGKTGRRQNLPE</sequence>
<gene>
    <name evidence="1" type="ORF">LEA_19519</name>
</gene>
<dbReference type="EMBL" id="AJWY01013418">
    <property type="protein sequence ID" value="EKC47164.1"/>
    <property type="molecule type" value="Genomic_DNA"/>
</dbReference>
<name>K1RV40_9ZZZZ</name>
<feature type="non-terminal residue" evidence="1">
    <location>
        <position position="329"/>
    </location>
</feature>
<proteinExistence type="predicted"/>
<protein>
    <submittedName>
        <fullName evidence="1">Uncharacterized protein</fullName>
    </submittedName>
</protein>